<evidence type="ECO:0000259" key="5">
    <source>
        <dbReference type="Pfam" id="PF08281"/>
    </source>
</evidence>
<organism evidence="6 7">
    <name type="scientific">Tissierella simiarum</name>
    <dbReference type="NCBI Taxonomy" id="2841534"/>
    <lineage>
        <taxon>Bacteria</taxon>
        <taxon>Bacillati</taxon>
        <taxon>Bacillota</taxon>
        <taxon>Tissierellia</taxon>
        <taxon>Tissierellales</taxon>
        <taxon>Tissierellaceae</taxon>
        <taxon>Tissierella</taxon>
    </lineage>
</organism>
<dbReference type="RefSeq" id="WP_216517285.1">
    <property type="nucleotide sequence ID" value="NZ_JAHLPM010000003.1"/>
</dbReference>
<reference evidence="6 7" key="1">
    <citation type="submission" date="2021-06" db="EMBL/GenBank/DDBJ databases">
        <authorList>
            <person name="Sun Q."/>
            <person name="Li D."/>
        </authorList>
    </citation>
    <scope>NUCLEOTIDE SEQUENCE [LARGE SCALE GENOMIC DNA]</scope>
    <source>
        <strain evidence="6 7">MSJ-40</strain>
    </source>
</reference>
<dbReference type="Proteomes" id="UP000749471">
    <property type="component" value="Unassembled WGS sequence"/>
</dbReference>
<protein>
    <submittedName>
        <fullName evidence="6">Sigma-70 family RNA polymerase sigma factor</fullName>
    </submittedName>
</protein>
<keyword evidence="7" id="KW-1185">Reference proteome</keyword>
<evidence type="ECO:0000256" key="2">
    <source>
        <dbReference type="ARBA" id="ARBA00023082"/>
    </source>
</evidence>
<comment type="caution">
    <text evidence="6">The sequence shown here is derived from an EMBL/GenBank/DDBJ whole genome shotgun (WGS) entry which is preliminary data.</text>
</comment>
<gene>
    <name evidence="6" type="ORF">KQI42_04745</name>
</gene>
<accession>A0ABS6E4Y5</accession>
<evidence type="ECO:0000259" key="4">
    <source>
        <dbReference type="Pfam" id="PF04542"/>
    </source>
</evidence>
<keyword evidence="1" id="KW-0805">Transcription regulation</keyword>
<keyword evidence="3" id="KW-0804">Transcription</keyword>
<evidence type="ECO:0000313" key="6">
    <source>
        <dbReference type="EMBL" id="MBU5437304.1"/>
    </source>
</evidence>
<dbReference type="PANTHER" id="PTHR43133">
    <property type="entry name" value="RNA POLYMERASE ECF-TYPE SIGMA FACTO"/>
    <property type="match status" value="1"/>
</dbReference>
<evidence type="ECO:0000256" key="1">
    <source>
        <dbReference type="ARBA" id="ARBA00023015"/>
    </source>
</evidence>
<dbReference type="InterPro" id="IPR039425">
    <property type="entry name" value="RNA_pol_sigma-70-like"/>
</dbReference>
<name>A0ABS6E4Y5_9FIRM</name>
<dbReference type="EMBL" id="JAHLPM010000003">
    <property type="protein sequence ID" value="MBU5437304.1"/>
    <property type="molecule type" value="Genomic_DNA"/>
</dbReference>
<dbReference type="PANTHER" id="PTHR43133:SF60">
    <property type="entry name" value="RNA POLYMERASE SIGMA FACTOR SIGV"/>
    <property type="match status" value="1"/>
</dbReference>
<evidence type="ECO:0000313" key="7">
    <source>
        <dbReference type="Proteomes" id="UP000749471"/>
    </source>
</evidence>
<evidence type="ECO:0000256" key="3">
    <source>
        <dbReference type="ARBA" id="ARBA00023163"/>
    </source>
</evidence>
<feature type="domain" description="RNA polymerase sigma factor 70 region 4 type 2" evidence="5">
    <location>
        <begin position="96"/>
        <end position="145"/>
    </location>
</feature>
<feature type="domain" description="RNA polymerase sigma-70 region 2" evidence="4">
    <location>
        <begin position="7"/>
        <end position="74"/>
    </location>
</feature>
<keyword evidence="2" id="KW-0731">Sigma factor</keyword>
<proteinExistence type="predicted"/>
<dbReference type="CDD" id="cd06171">
    <property type="entry name" value="Sigma70_r4"/>
    <property type="match status" value="1"/>
</dbReference>
<dbReference type="InterPro" id="IPR014284">
    <property type="entry name" value="RNA_pol_sigma-70_dom"/>
</dbReference>
<dbReference type="NCBIfam" id="TIGR02937">
    <property type="entry name" value="sigma70-ECF"/>
    <property type="match status" value="1"/>
</dbReference>
<dbReference type="InterPro" id="IPR013249">
    <property type="entry name" value="RNA_pol_sigma70_r4_t2"/>
</dbReference>
<sequence>MNIYTVYQKYNKDFIAYAKSITRNKDKAFDIVQEAYVSALEREEIFINMNEYQIKGWFFRVIKNKHIDNIRKLNKILLYENDEIIGIDGSFEEEVAINDLIEKLPEKNKEVVLLRYKMHLNSKEIGEKLGIPSSTVRSRLSASMKILKNNL</sequence>
<dbReference type="Pfam" id="PF08281">
    <property type="entry name" value="Sigma70_r4_2"/>
    <property type="match status" value="1"/>
</dbReference>
<dbReference type="InterPro" id="IPR007627">
    <property type="entry name" value="RNA_pol_sigma70_r2"/>
</dbReference>
<dbReference type="Pfam" id="PF04542">
    <property type="entry name" value="Sigma70_r2"/>
    <property type="match status" value="1"/>
</dbReference>